<evidence type="ECO:0000256" key="3">
    <source>
        <dbReference type="ARBA" id="ARBA00023163"/>
    </source>
</evidence>
<dbReference type="STRING" id="1401.BK123_20685"/>
<dbReference type="InterPro" id="IPR036388">
    <property type="entry name" value="WH-like_DNA-bd_sf"/>
</dbReference>
<keyword evidence="1" id="KW-0805">Transcription regulation</keyword>
<dbReference type="InterPro" id="IPR023187">
    <property type="entry name" value="Tscrpt_reg_MarR-type_CS"/>
</dbReference>
<dbReference type="Pfam" id="PF01047">
    <property type="entry name" value="MarR"/>
    <property type="match status" value="1"/>
</dbReference>
<dbReference type="PROSITE" id="PS01117">
    <property type="entry name" value="HTH_MARR_1"/>
    <property type="match status" value="1"/>
</dbReference>
<dbReference type="RefSeq" id="WP_076324266.1">
    <property type="nucleotide sequence ID" value="NZ_MRTF01000007.1"/>
</dbReference>
<reference evidence="5 6" key="1">
    <citation type="submission" date="2016-11" db="EMBL/GenBank/DDBJ databases">
        <title>Paenibacillus species isolates.</title>
        <authorList>
            <person name="Beno S.M."/>
        </authorList>
    </citation>
    <scope>NUCLEOTIDE SEQUENCE [LARGE SCALE GENOMIC DNA]</scope>
    <source>
        <strain evidence="5 6">FSL F4-0100</strain>
    </source>
</reference>
<dbReference type="SMART" id="SM00347">
    <property type="entry name" value="HTH_MARR"/>
    <property type="match status" value="1"/>
</dbReference>
<dbReference type="PRINTS" id="PR00598">
    <property type="entry name" value="HTHMARR"/>
</dbReference>
<dbReference type="EMBL" id="MRTF01000007">
    <property type="protein sequence ID" value="OME90774.1"/>
    <property type="molecule type" value="Genomic_DNA"/>
</dbReference>
<dbReference type="InterPro" id="IPR036390">
    <property type="entry name" value="WH_DNA-bd_sf"/>
</dbReference>
<comment type="caution">
    <text evidence="5">The sequence shown here is derived from an EMBL/GenBank/DDBJ whole genome shotgun (WGS) entry which is preliminary data.</text>
</comment>
<dbReference type="PANTHER" id="PTHR33164">
    <property type="entry name" value="TRANSCRIPTIONAL REGULATOR, MARR FAMILY"/>
    <property type="match status" value="1"/>
</dbReference>
<dbReference type="InterPro" id="IPR000835">
    <property type="entry name" value="HTH_MarR-typ"/>
</dbReference>
<sequence length="154" mass="17370">MEGVITLNDLQQYVLDLPLPTLAFFTLVETTAMLVDVSESYWKAQGLNGARIRILVELMKEGGTMLPSKLAQKIGVTKPNISLLLTPLENEGFIRRDNHPQDGRKLVITITSEGQRLLIQNLPANRQRISDKMNVLNDHELKQLLDLLQKLKEA</sequence>
<dbReference type="PANTHER" id="PTHR33164:SF43">
    <property type="entry name" value="HTH-TYPE TRANSCRIPTIONAL REPRESSOR YETL"/>
    <property type="match status" value="1"/>
</dbReference>
<dbReference type="GO" id="GO:0003700">
    <property type="term" value="F:DNA-binding transcription factor activity"/>
    <property type="evidence" value="ECO:0007669"/>
    <property type="project" value="InterPro"/>
</dbReference>
<organism evidence="5 6">
    <name type="scientific">Paenibacillus lautus</name>
    <name type="common">Bacillus lautus</name>
    <dbReference type="NCBI Taxonomy" id="1401"/>
    <lineage>
        <taxon>Bacteria</taxon>
        <taxon>Bacillati</taxon>
        <taxon>Bacillota</taxon>
        <taxon>Bacilli</taxon>
        <taxon>Bacillales</taxon>
        <taxon>Paenibacillaceae</taxon>
        <taxon>Paenibacillus</taxon>
    </lineage>
</organism>
<evidence type="ECO:0000313" key="6">
    <source>
        <dbReference type="Proteomes" id="UP000187074"/>
    </source>
</evidence>
<evidence type="ECO:0000256" key="2">
    <source>
        <dbReference type="ARBA" id="ARBA00023125"/>
    </source>
</evidence>
<dbReference type="PROSITE" id="PS50995">
    <property type="entry name" value="HTH_MARR_2"/>
    <property type="match status" value="1"/>
</dbReference>
<dbReference type="InterPro" id="IPR039422">
    <property type="entry name" value="MarR/SlyA-like"/>
</dbReference>
<dbReference type="Gene3D" id="1.10.10.10">
    <property type="entry name" value="Winged helix-like DNA-binding domain superfamily/Winged helix DNA-binding domain"/>
    <property type="match status" value="1"/>
</dbReference>
<dbReference type="AlphaFoldDB" id="A0A1R1AYG5"/>
<dbReference type="OrthoDB" id="582199at2"/>
<protein>
    <submittedName>
        <fullName evidence="5">MarR family transcriptional regulator</fullName>
    </submittedName>
</protein>
<dbReference type="Proteomes" id="UP000187074">
    <property type="component" value="Unassembled WGS sequence"/>
</dbReference>
<gene>
    <name evidence="5" type="ORF">BK123_20685</name>
</gene>
<accession>A0A1R1AYG5</accession>
<dbReference type="GO" id="GO:0006950">
    <property type="term" value="P:response to stress"/>
    <property type="evidence" value="ECO:0007669"/>
    <property type="project" value="TreeGrafter"/>
</dbReference>
<keyword evidence="3" id="KW-0804">Transcription</keyword>
<evidence type="ECO:0000259" key="4">
    <source>
        <dbReference type="PROSITE" id="PS50995"/>
    </source>
</evidence>
<keyword evidence="2" id="KW-0238">DNA-binding</keyword>
<feature type="domain" description="HTH marR-type" evidence="4">
    <location>
        <begin position="20"/>
        <end position="153"/>
    </location>
</feature>
<name>A0A1R1AYG5_PAELA</name>
<evidence type="ECO:0000256" key="1">
    <source>
        <dbReference type="ARBA" id="ARBA00023015"/>
    </source>
</evidence>
<proteinExistence type="predicted"/>
<evidence type="ECO:0000313" key="5">
    <source>
        <dbReference type="EMBL" id="OME90774.1"/>
    </source>
</evidence>
<dbReference type="SUPFAM" id="SSF46785">
    <property type="entry name" value="Winged helix' DNA-binding domain"/>
    <property type="match status" value="1"/>
</dbReference>
<dbReference type="GO" id="GO:0003677">
    <property type="term" value="F:DNA binding"/>
    <property type="evidence" value="ECO:0007669"/>
    <property type="project" value="UniProtKB-KW"/>
</dbReference>